<keyword evidence="1" id="KW-0732">Signal</keyword>
<keyword evidence="3" id="KW-1185">Reference proteome</keyword>
<name>A0A3M7QSY3_BRAPC</name>
<comment type="caution">
    <text evidence="2">The sequence shown here is derived from an EMBL/GenBank/DDBJ whole genome shotgun (WGS) entry which is preliminary data.</text>
</comment>
<feature type="signal peptide" evidence="1">
    <location>
        <begin position="1"/>
        <end position="18"/>
    </location>
</feature>
<feature type="chain" id="PRO_5018105600" evidence="1">
    <location>
        <begin position="19"/>
        <end position="566"/>
    </location>
</feature>
<evidence type="ECO:0000313" key="3">
    <source>
        <dbReference type="Proteomes" id="UP000276133"/>
    </source>
</evidence>
<protein>
    <submittedName>
        <fullName evidence="2">DD3-3-like</fullName>
    </submittedName>
</protein>
<reference evidence="2 3" key="1">
    <citation type="journal article" date="2018" name="Sci. Rep.">
        <title>Genomic signatures of local adaptation to the degree of environmental predictability in rotifers.</title>
        <authorList>
            <person name="Franch-Gras L."/>
            <person name="Hahn C."/>
            <person name="Garcia-Roger E.M."/>
            <person name="Carmona M.J."/>
            <person name="Serra M."/>
            <person name="Gomez A."/>
        </authorList>
    </citation>
    <scope>NUCLEOTIDE SEQUENCE [LARGE SCALE GENOMIC DNA]</scope>
    <source>
        <strain evidence="2">HYR1</strain>
    </source>
</reference>
<dbReference type="PANTHER" id="PTHR35170">
    <property type="entry name" value="PROTEIN DD3-3"/>
    <property type="match status" value="1"/>
</dbReference>
<evidence type="ECO:0000313" key="2">
    <source>
        <dbReference type="EMBL" id="RNA14329.1"/>
    </source>
</evidence>
<evidence type="ECO:0000256" key="1">
    <source>
        <dbReference type="SAM" id="SignalP"/>
    </source>
</evidence>
<dbReference type="STRING" id="10195.A0A3M7QSY3"/>
<proteinExistence type="predicted"/>
<dbReference type="EMBL" id="REGN01005208">
    <property type="protein sequence ID" value="RNA14329.1"/>
    <property type="molecule type" value="Genomic_DNA"/>
</dbReference>
<accession>A0A3M7QSY3</accession>
<dbReference type="OrthoDB" id="167398at2759"/>
<organism evidence="2 3">
    <name type="scientific">Brachionus plicatilis</name>
    <name type="common">Marine rotifer</name>
    <name type="synonym">Brachionus muelleri</name>
    <dbReference type="NCBI Taxonomy" id="10195"/>
    <lineage>
        <taxon>Eukaryota</taxon>
        <taxon>Metazoa</taxon>
        <taxon>Spiralia</taxon>
        <taxon>Gnathifera</taxon>
        <taxon>Rotifera</taxon>
        <taxon>Eurotatoria</taxon>
        <taxon>Monogononta</taxon>
        <taxon>Pseudotrocha</taxon>
        <taxon>Ploima</taxon>
        <taxon>Brachionidae</taxon>
        <taxon>Brachionus</taxon>
    </lineage>
</organism>
<dbReference type="PANTHER" id="PTHR35170:SF1">
    <property type="entry name" value="PROTEIN DD3-3"/>
    <property type="match status" value="1"/>
</dbReference>
<dbReference type="InterPro" id="IPR053320">
    <property type="entry name" value="Protein_DD3-3_O-glyco"/>
</dbReference>
<dbReference type="AlphaFoldDB" id="A0A3M7QSY3"/>
<sequence>MIHILKILLFILFKNVHSDIYLHNPRGSNNRLDEQGRERNNANRMFDSQNNNRGGYNAGYMTNQHSCFSPNANCDIIIQYMCDDKMRDGSDVNTIPNVEKGCQNNDCDKDFRFGMNEDFGYYSNCKQRERNKGLFTADQRLRGDTAIFTRQNPNGNRYAYECPEERDYYPYWHPTKWIDIAILTNDPKRCSFYQSNSENVKSRFYCKVPKNFKSIIPITKIECLKILDAQWRESSSHNVTDPVCRETQFTRDNHLGNSFGGQTPFFNWKLPSINSDKCVLRIRYNISTNDYDPFKSNQEKIENFSNKYGLNDQEANKRGYVFKSNPKLNTGEYFKIGKRGNIVQVYPAVEYDFVPNKLEISKNDYIHIQWTGSNKNPLNNDGQGLPGTDRSNIVLLTNKFGIKFLKSFGSENPSFYAPLTIDGDYRVNYPLKLDQNGFMRIDEQDLIKLAFLRDNQIGGSMDELDDAGTYFDFGTRKVTSSGVFHYMSTRNNNFSNRDQKGLVISYENEFFDDFIGWNGGVIDFRVGSISVPEGAVDQLEHFRVDIKTLESCLNRTILIKATWLLI</sequence>
<gene>
    <name evidence="2" type="ORF">BpHYR1_011272</name>
</gene>
<dbReference type="Proteomes" id="UP000276133">
    <property type="component" value="Unassembled WGS sequence"/>
</dbReference>